<keyword evidence="1 3" id="KW-0732">Signal</keyword>
<feature type="domain" description="Purple acid phosphatase C-terminal" evidence="5">
    <location>
        <begin position="359"/>
        <end position="421"/>
    </location>
</feature>
<comment type="similarity">
    <text evidence="3">Belongs to the metallophosphoesterase superfamily. Purple acid phosphatase family.</text>
</comment>
<protein>
    <recommendedName>
        <fullName evidence="3">Purple acid phosphatase</fullName>
        <ecNumber evidence="3">3.1.3.2</ecNumber>
    </recommendedName>
</protein>
<keyword evidence="2" id="KW-0325">Glycoprotein</keyword>
<dbReference type="InterPro" id="IPR041792">
    <property type="entry name" value="MPP_PAP"/>
</dbReference>
<dbReference type="InterPro" id="IPR029052">
    <property type="entry name" value="Metallo-depent_PP-like"/>
</dbReference>
<dbReference type="SUPFAM" id="SSF49363">
    <property type="entry name" value="Purple acid phosphatase, N-terminal domain"/>
    <property type="match status" value="1"/>
</dbReference>
<evidence type="ECO:0000259" key="6">
    <source>
        <dbReference type="Pfam" id="PF16656"/>
    </source>
</evidence>
<dbReference type="EC" id="3.1.3.2" evidence="3"/>
<feature type="signal peptide" evidence="3">
    <location>
        <begin position="1"/>
        <end position="19"/>
    </location>
</feature>
<dbReference type="CDD" id="cd00839">
    <property type="entry name" value="MPP_PAPs"/>
    <property type="match status" value="1"/>
</dbReference>
<proteinExistence type="inferred from homology"/>
<keyword evidence="3" id="KW-0378">Hydrolase</keyword>
<evidence type="ECO:0000256" key="3">
    <source>
        <dbReference type="RuleBase" id="RU361203"/>
    </source>
</evidence>
<dbReference type="PANTHER" id="PTHR45867">
    <property type="entry name" value="PURPLE ACID PHOSPHATASE"/>
    <property type="match status" value="1"/>
</dbReference>
<dbReference type="Pfam" id="PF14008">
    <property type="entry name" value="Metallophos_C"/>
    <property type="match status" value="1"/>
</dbReference>
<dbReference type="PANTHER" id="PTHR45867:SF3">
    <property type="entry name" value="ACID PHOSPHATASE TYPE 7"/>
    <property type="match status" value="1"/>
</dbReference>
<dbReference type="Gene3D" id="2.60.40.380">
    <property type="entry name" value="Purple acid phosphatase-like, N-terminal"/>
    <property type="match status" value="1"/>
</dbReference>
<comment type="catalytic activity">
    <reaction evidence="3">
        <text>a phosphate monoester + H2O = an alcohol + phosphate</text>
        <dbReference type="Rhea" id="RHEA:15017"/>
        <dbReference type="ChEBI" id="CHEBI:15377"/>
        <dbReference type="ChEBI" id="CHEBI:30879"/>
        <dbReference type="ChEBI" id="CHEBI:43474"/>
        <dbReference type="ChEBI" id="CHEBI:67140"/>
        <dbReference type="EC" id="3.1.3.2"/>
    </reaction>
</comment>
<dbReference type="Gene3D" id="3.60.21.10">
    <property type="match status" value="1"/>
</dbReference>
<dbReference type="GO" id="GO:0046872">
    <property type="term" value="F:metal ion binding"/>
    <property type="evidence" value="ECO:0007669"/>
    <property type="project" value="InterPro"/>
</dbReference>
<dbReference type="Pfam" id="PF16656">
    <property type="entry name" value="Pur_ac_phosph_N"/>
    <property type="match status" value="1"/>
</dbReference>
<evidence type="ECO:0000259" key="5">
    <source>
        <dbReference type="Pfam" id="PF14008"/>
    </source>
</evidence>
<feature type="domain" description="Calcineurin-like phosphoesterase" evidence="4">
    <location>
        <begin position="126"/>
        <end position="334"/>
    </location>
</feature>
<name>A0A224Z786_9ACAR</name>
<dbReference type="AlphaFoldDB" id="A0A224Z786"/>
<dbReference type="InterPro" id="IPR025733">
    <property type="entry name" value="PAPs_C"/>
</dbReference>
<accession>A0A224Z786</accession>
<dbReference type="SUPFAM" id="SSF56300">
    <property type="entry name" value="Metallo-dependent phosphatases"/>
    <property type="match status" value="1"/>
</dbReference>
<dbReference type="InterPro" id="IPR004843">
    <property type="entry name" value="Calcineurin-like_PHP"/>
</dbReference>
<dbReference type="InterPro" id="IPR008963">
    <property type="entry name" value="Purple_acid_Pase-like_N"/>
</dbReference>
<feature type="chain" id="PRO_5011817813" description="Purple acid phosphatase" evidence="3">
    <location>
        <begin position="20"/>
        <end position="439"/>
    </location>
</feature>
<evidence type="ECO:0000313" key="7">
    <source>
        <dbReference type="EMBL" id="MAA22270.1"/>
    </source>
</evidence>
<sequence length="439" mass="50202">MSGITWLLAVASSVVHVGAVLYVEPEQVHLSYGALPTQMLVTWTTFDPTNDSLVEFGKDGLDKQARGHSTKFYDGGSERRLIYIHRVLLEDLRPGEFYVYHCGSPMGWSATFWFRAKNASALWSPRLAVFGDMGNVNAQSLPFLQEEAQKGTIDAALHVGDFAYNMDSDNARVGDEFMRQIEPVAAYVPYMTCVGNHENAYNFSNYVNRFSMVDSSGRVNNHFFSFDIGPAHIISLSTEFYFFVEYGFLQIKRQYEWLEQDLKEATRPERRRERPWIITMGHRPMYCSNNDRDDCTMNESIVRKGIPLVHLYGLEDLFHKYGVDLEFWAHEHSYERLWPVYDRQVYNGSVEEPYKNPGAPVHIITGSAGCQEKLDPFVKNPAEWSAARFSDYGYTVMTLHNGTHLSLQQFSVENGLQLLDEITVIKDSHGAYPSRRASK</sequence>
<dbReference type="Pfam" id="PF00149">
    <property type="entry name" value="Metallophos"/>
    <property type="match status" value="1"/>
</dbReference>
<organism evidence="7">
    <name type="scientific">Rhipicephalus zambeziensis</name>
    <dbReference type="NCBI Taxonomy" id="60191"/>
    <lineage>
        <taxon>Eukaryota</taxon>
        <taxon>Metazoa</taxon>
        <taxon>Ecdysozoa</taxon>
        <taxon>Arthropoda</taxon>
        <taxon>Chelicerata</taxon>
        <taxon>Arachnida</taxon>
        <taxon>Acari</taxon>
        <taxon>Parasitiformes</taxon>
        <taxon>Ixodida</taxon>
        <taxon>Ixodoidea</taxon>
        <taxon>Ixodidae</taxon>
        <taxon>Rhipicephalinae</taxon>
        <taxon>Rhipicephalus</taxon>
        <taxon>Rhipicephalus</taxon>
    </lineage>
</organism>
<evidence type="ECO:0000256" key="1">
    <source>
        <dbReference type="ARBA" id="ARBA00022729"/>
    </source>
</evidence>
<dbReference type="InterPro" id="IPR015914">
    <property type="entry name" value="PAPs_N"/>
</dbReference>
<dbReference type="EMBL" id="GFPF01011124">
    <property type="protein sequence ID" value="MAA22270.1"/>
    <property type="molecule type" value="Transcribed_RNA"/>
</dbReference>
<reference evidence="7" key="1">
    <citation type="journal article" date="2017" name="Parasit. Vectors">
        <title>Sialotranscriptomics of Rhipicephalus zambeziensis reveals intricate expression profiles of secretory proteins and suggests tight temporal transcriptional regulation during blood-feeding.</title>
        <authorList>
            <person name="de Castro M.H."/>
            <person name="de Klerk D."/>
            <person name="Pienaar R."/>
            <person name="Rees D.J.G."/>
            <person name="Mans B.J."/>
        </authorList>
    </citation>
    <scope>NUCLEOTIDE SEQUENCE</scope>
    <source>
        <tissue evidence="7">Salivary glands</tissue>
    </source>
</reference>
<feature type="domain" description="Purple acid phosphatase N-terminal" evidence="6">
    <location>
        <begin position="25"/>
        <end position="115"/>
    </location>
</feature>
<evidence type="ECO:0000259" key="4">
    <source>
        <dbReference type="Pfam" id="PF00149"/>
    </source>
</evidence>
<dbReference type="GO" id="GO:0003993">
    <property type="term" value="F:acid phosphatase activity"/>
    <property type="evidence" value="ECO:0007669"/>
    <property type="project" value="UniProtKB-EC"/>
</dbReference>
<evidence type="ECO:0000256" key="2">
    <source>
        <dbReference type="ARBA" id="ARBA00023180"/>
    </source>
</evidence>